<protein>
    <recommendedName>
        <fullName evidence="4">Calcium-binding protein</fullName>
    </recommendedName>
</protein>
<name>A0ABP6ND37_9ACTN</name>
<accession>A0ABP6ND37</accession>
<keyword evidence="3" id="KW-1185">Reference proteome</keyword>
<gene>
    <name evidence="2" type="ORF">GCM10010521_33910</name>
</gene>
<reference evidence="3" key="1">
    <citation type="journal article" date="2019" name="Int. J. Syst. Evol. Microbiol.">
        <title>The Global Catalogue of Microorganisms (GCM) 10K type strain sequencing project: providing services to taxonomists for standard genome sequencing and annotation.</title>
        <authorList>
            <consortium name="The Broad Institute Genomics Platform"/>
            <consortium name="The Broad Institute Genome Sequencing Center for Infectious Disease"/>
            <person name="Wu L."/>
            <person name="Ma J."/>
        </authorList>
    </citation>
    <scope>NUCLEOTIDE SEQUENCE [LARGE SCALE GENOMIC DNA]</scope>
    <source>
        <strain evidence="3">JCM 11574</strain>
    </source>
</reference>
<dbReference type="Proteomes" id="UP001500893">
    <property type="component" value="Unassembled WGS sequence"/>
</dbReference>
<evidence type="ECO:0000256" key="1">
    <source>
        <dbReference type="SAM" id="SignalP"/>
    </source>
</evidence>
<feature type="chain" id="PRO_5046886769" description="Calcium-binding protein" evidence="1">
    <location>
        <begin position="21"/>
        <end position="253"/>
    </location>
</feature>
<keyword evidence="1" id="KW-0732">Signal</keyword>
<sequence>MRIRSFVGALCGAVALSAFALPVAQAEENPITFSNIAIDSGKPLVVGTGTPKQFFVHYDVNHAHKLYSSEAYLYAGGLDTWSGQSGPVGSPSCQDVSATVARCVQKLAIDPKSLVGSGVAGTWHLYLQAVDADDNVVGKGGLYPTKVLRASTMTRTDADPEPVVKGKSLTITGKLAHADWDTHTYAGQAGRSVALQFRPDGGSYATVKTVKTGTGGALRTTVTANASGAWRWYYAGDSTTGGATAVGDAVVVK</sequence>
<comment type="caution">
    <text evidence="2">The sequence shown here is derived from an EMBL/GenBank/DDBJ whole genome shotgun (WGS) entry which is preliminary data.</text>
</comment>
<dbReference type="EMBL" id="BAAAVM010000039">
    <property type="protein sequence ID" value="GAA3144244.1"/>
    <property type="molecule type" value="Genomic_DNA"/>
</dbReference>
<proteinExistence type="predicted"/>
<evidence type="ECO:0008006" key="4">
    <source>
        <dbReference type="Google" id="ProtNLM"/>
    </source>
</evidence>
<evidence type="ECO:0000313" key="2">
    <source>
        <dbReference type="EMBL" id="GAA3144244.1"/>
    </source>
</evidence>
<organism evidence="2 3">
    <name type="scientific">Streptomyces rameus</name>
    <dbReference type="NCBI Taxonomy" id="68261"/>
    <lineage>
        <taxon>Bacteria</taxon>
        <taxon>Bacillati</taxon>
        <taxon>Actinomycetota</taxon>
        <taxon>Actinomycetes</taxon>
        <taxon>Kitasatosporales</taxon>
        <taxon>Streptomycetaceae</taxon>
        <taxon>Streptomyces</taxon>
    </lineage>
</organism>
<evidence type="ECO:0000313" key="3">
    <source>
        <dbReference type="Proteomes" id="UP001500893"/>
    </source>
</evidence>
<dbReference type="RefSeq" id="WP_345052315.1">
    <property type="nucleotide sequence ID" value="NZ_BAAAVM010000039.1"/>
</dbReference>
<feature type="signal peptide" evidence="1">
    <location>
        <begin position="1"/>
        <end position="20"/>
    </location>
</feature>